<organism evidence="2 3">
    <name type="scientific">Lithospermum erythrorhizon</name>
    <name type="common">Purple gromwell</name>
    <name type="synonym">Lithospermum officinale var. erythrorhizon</name>
    <dbReference type="NCBI Taxonomy" id="34254"/>
    <lineage>
        <taxon>Eukaryota</taxon>
        <taxon>Viridiplantae</taxon>
        <taxon>Streptophyta</taxon>
        <taxon>Embryophyta</taxon>
        <taxon>Tracheophyta</taxon>
        <taxon>Spermatophyta</taxon>
        <taxon>Magnoliopsida</taxon>
        <taxon>eudicotyledons</taxon>
        <taxon>Gunneridae</taxon>
        <taxon>Pentapetalae</taxon>
        <taxon>asterids</taxon>
        <taxon>lamiids</taxon>
        <taxon>Boraginales</taxon>
        <taxon>Boraginaceae</taxon>
        <taxon>Boraginoideae</taxon>
        <taxon>Lithospermeae</taxon>
        <taxon>Lithospermum</taxon>
    </lineage>
</organism>
<feature type="region of interest" description="Disordered" evidence="1">
    <location>
        <begin position="193"/>
        <end position="215"/>
    </location>
</feature>
<evidence type="ECO:0000313" key="2">
    <source>
        <dbReference type="EMBL" id="GAA0185537.1"/>
    </source>
</evidence>
<accession>A0AAV3RYZ7</accession>
<protein>
    <submittedName>
        <fullName evidence="2">Uncharacterized protein</fullName>
    </submittedName>
</protein>
<dbReference type="EMBL" id="BAABME010012803">
    <property type="protein sequence ID" value="GAA0185537.1"/>
    <property type="molecule type" value="Genomic_DNA"/>
</dbReference>
<dbReference type="Proteomes" id="UP001454036">
    <property type="component" value="Unassembled WGS sequence"/>
</dbReference>
<reference evidence="2 3" key="1">
    <citation type="submission" date="2024-01" db="EMBL/GenBank/DDBJ databases">
        <title>The complete chloroplast genome sequence of Lithospermum erythrorhizon: insights into the phylogenetic relationship among Boraginaceae species and the maternal lineages of purple gromwells.</title>
        <authorList>
            <person name="Okada T."/>
            <person name="Watanabe K."/>
        </authorList>
    </citation>
    <scope>NUCLEOTIDE SEQUENCE [LARGE SCALE GENOMIC DNA]</scope>
</reference>
<name>A0AAV3RYZ7_LITER</name>
<dbReference type="AlphaFoldDB" id="A0AAV3RYZ7"/>
<keyword evidence="3" id="KW-1185">Reference proteome</keyword>
<proteinExistence type="predicted"/>
<sequence length="215" mass="24904">MVGEVWERFQGLLRKCPNHSFPRPYLVKTFHNGLTPSTRTILDVSAGGAFDKKTPDEAYILFEELSANQYQPHPRGYTRRVAGVYEIDEKTKLEARNSTWRNHPNLSWSNNQNILRPPGFQDQTKFQKPEESQLDKLERLLTQIMEKDQNRDAPLNNVERQLGQLTKALTNRNVGRLPSNTEKNPREHAYAVTLRNGKNLEDKAEKHRQASRRDG</sequence>
<evidence type="ECO:0000313" key="3">
    <source>
        <dbReference type="Proteomes" id="UP001454036"/>
    </source>
</evidence>
<feature type="compositionally biased region" description="Basic and acidic residues" evidence="1">
    <location>
        <begin position="198"/>
        <end position="215"/>
    </location>
</feature>
<comment type="caution">
    <text evidence="2">The sequence shown here is derived from an EMBL/GenBank/DDBJ whole genome shotgun (WGS) entry which is preliminary data.</text>
</comment>
<gene>
    <name evidence="2" type="ORF">LIER_32825</name>
</gene>
<evidence type="ECO:0000256" key="1">
    <source>
        <dbReference type="SAM" id="MobiDB-lite"/>
    </source>
</evidence>